<dbReference type="AlphaFoldDB" id="A0AAN8ETW5"/>
<dbReference type="InterPro" id="IPR011992">
    <property type="entry name" value="EF-hand-dom_pair"/>
</dbReference>
<name>A0AAN8ETW5_9EURO</name>
<evidence type="ECO:0000256" key="1">
    <source>
        <dbReference type="ARBA" id="ARBA00022729"/>
    </source>
</evidence>
<protein>
    <recommendedName>
        <fullName evidence="5">EF-hand domain-containing protein</fullName>
    </recommendedName>
</protein>
<dbReference type="PANTHER" id="PTHR19237">
    <property type="entry name" value="NUCLEOBINDIN"/>
    <property type="match status" value="1"/>
</dbReference>
<comment type="caution">
    <text evidence="3">The sequence shown here is derived from an EMBL/GenBank/DDBJ whole genome shotgun (WGS) entry which is preliminary data.</text>
</comment>
<evidence type="ECO:0000256" key="2">
    <source>
        <dbReference type="SAM" id="SignalP"/>
    </source>
</evidence>
<dbReference type="SUPFAM" id="SSF47473">
    <property type="entry name" value="EF-hand"/>
    <property type="match status" value="1"/>
</dbReference>
<dbReference type="PANTHER" id="PTHR19237:SF20">
    <property type="entry name" value="NUCLEOBINDIN 1"/>
    <property type="match status" value="1"/>
</dbReference>
<organism evidence="3 4">
    <name type="scientific">Knufia fluminis</name>
    <dbReference type="NCBI Taxonomy" id="191047"/>
    <lineage>
        <taxon>Eukaryota</taxon>
        <taxon>Fungi</taxon>
        <taxon>Dikarya</taxon>
        <taxon>Ascomycota</taxon>
        <taxon>Pezizomycotina</taxon>
        <taxon>Eurotiomycetes</taxon>
        <taxon>Chaetothyriomycetidae</taxon>
        <taxon>Chaetothyriales</taxon>
        <taxon>Trichomeriaceae</taxon>
        <taxon>Knufia</taxon>
    </lineage>
</organism>
<reference evidence="3 4" key="1">
    <citation type="submission" date="2022-12" db="EMBL/GenBank/DDBJ databases">
        <title>Genomic features and morphological characterization of a novel Knufia sp. strain isolated from spacecraft assembly facility.</title>
        <authorList>
            <person name="Teixeira M."/>
            <person name="Chander A.M."/>
            <person name="Stajich J.E."/>
            <person name="Venkateswaran K."/>
        </authorList>
    </citation>
    <scope>NUCLEOTIDE SEQUENCE [LARGE SCALE GENOMIC DNA]</scope>
    <source>
        <strain evidence="3 4">FJI-L2-BK-P2</strain>
    </source>
</reference>
<dbReference type="GO" id="GO:0005509">
    <property type="term" value="F:calcium ion binding"/>
    <property type="evidence" value="ECO:0007669"/>
    <property type="project" value="TreeGrafter"/>
</dbReference>
<proteinExistence type="predicted"/>
<feature type="signal peptide" evidence="2">
    <location>
        <begin position="1"/>
        <end position="19"/>
    </location>
</feature>
<dbReference type="InterPro" id="IPR040250">
    <property type="entry name" value="Nucleobindin"/>
</dbReference>
<keyword evidence="1 2" id="KW-0732">Signal</keyword>
<evidence type="ECO:0000313" key="3">
    <source>
        <dbReference type="EMBL" id="KAK5951973.1"/>
    </source>
</evidence>
<accession>A0AAN8ETW5</accession>
<keyword evidence="4" id="KW-1185">Reference proteome</keyword>
<dbReference type="Gene3D" id="1.10.238.10">
    <property type="entry name" value="EF-hand"/>
    <property type="match status" value="1"/>
</dbReference>
<evidence type="ECO:0000313" key="4">
    <source>
        <dbReference type="Proteomes" id="UP001316803"/>
    </source>
</evidence>
<evidence type="ECO:0008006" key="5">
    <source>
        <dbReference type="Google" id="ProtNLM"/>
    </source>
</evidence>
<dbReference type="EMBL" id="JAKLMC020000017">
    <property type="protein sequence ID" value="KAK5951973.1"/>
    <property type="molecule type" value="Genomic_DNA"/>
</dbReference>
<sequence length="202" mass="23349">MRLATSILAASACLHTVIAHGSHGSASDEPRPADWALWHLEEEHHISNFDASSFFALHDFNNDGEWTDDEIRRTYGLDDESLKDIPEQQKSDAVKKVKRVFDPQDTGQITRPQFVKYSMDGKKLPDFGFGPGHHGDIEYEYEIHHFEKFHGPDTTEEDLVHPEDIEHFRMHDMLEDEQERIAIEQSQSIVEANIPLKFRKQQ</sequence>
<gene>
    <name evidence="3" type="ORF">OHC33_006859</name>
</gene>
<feature type="chain" id="PRO_5042949270" description="EF-hand domain-containing protein" evidence="2">
    <location>
        <begin position="20"/>
        <end position="202"/>
    </location>
</feature>
<dbReference type="GO" id="GO:0005793">
    <property type="term" value="C:endoplasmic reticulum-Golgi intermediate compartment"/>
    <property type="evidence" value="ECO:0007669"/>
    <property type="project" value="TreeGrafter"/>
</dbReference>
<dbReference type="Proteomes" id="UP001316803">
    <property type="component" value="Unassembled WGS sequence"/>
</dbReference>